<feature type="region of interest" description="Disordered" evidence="1">
    <location>
        <begin position="1"/>
        <end position="35"/>
    </location>
</feature>
<sequence length="180" mass="19273">MRVAFQFPMSGKHKPCPHTPSFSPISGLRSRHPTPTARRSLLLARPPPPTHLRRLHSTKPITSTRDTTGVIAAASPLPGPDQVSGPLAAGPASSLRAPRPWAALLVHRRHSWRARASRLASCWIRSGSLPALRCPLQRRGACRARCCGGGRLGLRRLGPRAGGVRVAACEHCGCVLCAAF</sequence>
<keyword evidence="3" id="KW-1185">Reference proteome</keyword>
<dbReference type="EMBL" id="CM029054">
    <property type="protein sequence ID" value="KAG2536393.1"/>
    <property type="molecule type" value="Genomic_DNA"/>
</dbReference>
<name>A0A8T0MJ73_PANVG</name>
<evidence type="ECO:0000313" key="2">
    <source>
        <dbReference type="EMBL" id="KAG2536393.1"/>
    </source>
</evidence>
<protein>
    <submittedName>
        <fullName evidence="2">Uncharacterized protein</fullName>
    </submittedName>
</protein>
<evidence type="ECO:0000313" key="3">
    <source>
        <dbReference type="Proteomes" id="UP000823388"/>
    </source>
</evidence>
<gene>
    <name evidence="2" type="ORF">PVAP13_9NG185792</name>
</gene>
<evidence type="ECO:0000256" key="1">
    <source>
        <dbReference type="SAM" id="MobiDB-lite"/>
    </source>
</evidence>
<organism evidence="2 3">
    <name type="scientific">Panicum virgatum</name>
    <name type="common">Blackwell switchgrass</name>
    <dbReference type="NCBI Taxonomy" id="38727"/>
    <lineage>
        <taxon>Eukaryota</taxon>
        <taxon>Viridiplantae</taxon>
        <taxon>Streptophyta</taxon>
        <taxon>Embryophyta</taxon>
        <taxon>Tracheophyta</taxon>
        <taxon>Spermatophyta</taxon>
        <taxon>Magnoliopsida</taxon>
        <taxon>Liliopsida</taxon>
        <taxon>Poales</taxon>
        <taxon>Poaceae</taxon>
        <taxon>PACMAD clade</taxon>
        <taxon>Panicoideae</taxon>
        <taxon>Panicodae</taxon>
        <taxon>Paniceae</taxon>
        <taxon>Panicinae</taxon>
        <taxon>Panicum</taxon>
        <taxon>Panicum sect. Hiantes</taxon>
    </lineage>
</organism>
<dbReference type="Proteomes" id="UP000823388">
    <property type="component" value="Chromosome 9N"/>
</dbReference>
<accession>A0A8T0MJ73</accession>
<proteinExistence type="predicted"/>
<reference evidence="2 3" key="1">
    <citation type="submission" date="2020-05" db="EMBL/GenBank/DDBJ databases">
        <title>WGS assembly of Panicum virgatum.</title>
        <authorList>
            <person name="Lovell J.T."/>
            <person name="Jenkins J."/>
            <person name="Shu S."/>
            <person name="Juenger T.E."/>
            <person name="Schmutz J."/>
        </authorList>
    </citation>
    <scope>NUCLEOTIDE SEQUENCE [LARGE SCALE GENOMIC DNA]</scope>
    <source>
        <strain evidence="3">cv. AP13</strain>
    </source>
</reference>
<comment type="caution">
    <text evidence="2">The sequence shown here is derived from an EMBL/GenBank/DDBJ whole genome shotgun (WGS) entry which is preliminary data.</text>
</comment>
<dbReference type="AlphaFoldDB" id="A0A8T0MJ73"/>